<dbReference type="EMBL" id="JACHGY010000001">
    <property type="protein sequence ID" value="MBB6430727.1"/>
    <property type="molecule type" value="Genomic_DNA"/>
</dbReference>
<dbReference type="AlphaFoldDB" id="A0A7X0LL78"/>
<evidence type="ECO:0000256" key="1">
    <source>
        <dbReference type="ARBA" id="ARBA00022723"/>
    </source>
</evidence>
<dbReference type="Gene3D" id="3.40.50.1400">
    <property type="match status" value="1"/>
</dbReference>
<reference evidence="4 5" key="1">
    <citation type="submission" date="2020-08" db="EMBL/GenBank/DDBJ databases">
        <title>Genomic Encyclopedia of Type Strains, Phase IV (KMG-IV): sequencing the most valuable type-strain genomes for metagenomic binning, comparative biology and taxonomic classification.</title>
        <authorList>
            <person name="Goeker M."/>
        </authorList>
    </citation>
    <scope>NUCLEOTIDE SEQUENCE [LARGE SCALE GENOMIC DNA]</scope>
    <source>
        <strain evidence="4 5">DSM 103725</strain>
    </source>
</reference>
<proteinExistence type="predicted"/>
<feature type="compositionally biased region" description="Basic and acidic residues" evidence="3">
    <location>
        <begin position="140"/>
        <end position="151"/>
    </location>
</feature>
<dbReference type="GO" id="GO:0046872">
    <property type="term" value="F:metal ion binding"/>
    <property type="evidence" value="ECO:0007669"/>
    <property type="project" value="UniProtKB-KW"/>
</dbReference>
<accession>A0A7X0LL78</accession>
<protein>
    <submittedName>
        <fullName evidence="4">Sirohydrochlorin ferrochelatase</fullName>
    </submittedName>
</protein>
<feature type="region of interest" description="Disordered" evidence="3">
    <location>
        <begin position="132"/>
        <end position="151"/>
    </location>
</feature>
<dbReference type="PANTHER" id="PTHR33542">
    <property type="entry name" value="SIROHYDROCHLORIN FERROCHELATASE, CHLOROPLASTIC"/>
    <property type="match status" value="1"/>
</dbReference>
<sequence>MNTPETTPRTTGVIICDHGSRRQASNDSLKEVAKLFAERFADDCDIVEPAHMELAMPDIAAAYGSCVERGANHIVILPFFLARGKHWTRDIPSLTSQAAAEFPGTTYQVAEPLGIDTLILDLLKKRLDADDQPTLASGEEDPRLKDTPATDKRIQCNTCPFQLDKETGVVTIKEGSGVVAAGIRH</sequence>
<evidence type="ECO:0000256" key="3">
    <source>
        <dbReference type="SAM" id="MobiDB-lite"/>
    </source>
</evidence>
<comment type="caution">
    <text evidence="4">The sequence shown here is derived from an EMBL/GenBank/DDBJ whole genome shotgun (WGS) entry which is preliminary data.</text>
</comment>
<evidence type="ECO:0000313" key="4">
    <source>
        <dbReference type="EMBL" id="MBB6430727.1"/>
    </source>
</evidence>
<dbReference type="PANTHER" id="PTHR33542:SF3">
    <property type="entry name" value="SIROHYDROCHLORIN FERROCHELATASE, CHLOROPLASTIC"/>
    <property type="match status" value="1"/>
</dbReference>
<gene>
    <name evidence="4" type="ORF">HNQ40_002533</name>
</gene>
<dbReference type="CDD" id="cd03416">
    <property type="entry name" value="CbiX_SirB_N"/>
    <property type="match status" value="1"/>
</dbReference>
<dbReference type="Proteomes" id="UP000541810">
    <property type="component" value="Unassembled WGS sequence"/>
</dbReference>
<keyword evidence="5" id="KW-1185">Reference proteome</keyword>
<dbReference type="SUPFAM" id="SSF53800">
    <property type="entry name" value="Chelatase"/>
    <property type="match status" value="1"/>
</dbReference>
<dbReference type="Pfam" id="PF01903">
    <property type="entry name" value="CbiX"/>
    <property type="match status" value="1"/>
</dbReference>
<dbReference type="InterPro" id="IPR050963">
    <property type="entry name" value="Sirohydro_Cobaltochel/CbiX"/>
</dbReference>
<dbReference type="InterPro" id="IPR002762">
    <property type="entry name" value="CbiX-like"/>
</dbReference>
<evidence type="ECO:0000256" key="2">
    <source>
        <dbReference type="ARBA" id="ARBA00023239"/>
    </source>
</evidence>
<name>A0A7X0LL78_9BACT</name>
<evidence type="ECO:0000313" key="5">
    <source>
        <dbReference type="Proteomes" id="UP000541810"/>
    </source>
</evidence>
<keyword evidence="1" id="KW-0479">Metal-binding</keyword>
<dbReference type="GO" id="GO:0016829">
    <property type="term" value="F:lyase activity"/>
    <property type="evidence" value="ECO:0007669"/>
    <property type="project" value="UniProtKB-KW"/>
</dbReference>
<organism evidence="4 5">
    <name type="scientific">Algisphaera agarilytica</name>
    <dbReference type="NCBI Taxonomy" id="1385975"/>
    <lineage>
        <taxon>Bacteria</taxon>
        <taxon>Pseudomonadati</taxon>
        <taxon>Planctomycetota</taxon>
        <taxon>Phycisphaerae</taxon>
        <taxon>Phycisphaerales</taxon>
        <taxon>Phycisphaeraceae</taxon>
        <taxon>Algisphaera</taxon>
    </lineage>
</organism>
<keyword evidence="2" id="KW-0456">Lyase</keyword>
<dbReference type="RefSeq" id="WP_184678223.1">
    <property type="nucleotide sequence ID" value="NZ_JACHGY010000001.1"/>
</dbReference>